<proteinExistence type="predicted"/>
<feature type="region of interest" description="Disordered" evidence="1">
    <location>
        <begin position="320"/>
        <end position="349"/>
    </location>
</feature>
<protein>
    <submittedName>
        <fullName evidence="3">Uncharacterized protein</fullName>
    </submittedName>
</protein>
<organism evidence="3 4">
    <name type="scientific">Actinoplanes digitatis</name>
    <dbReference type="NCBI Taxonomy" id="1868"/>
    <lineage>
        <taxon>Bacteria</taxon>
        <taxon>Bacillati</taxon>
        <taxon>Actinomycetota</taxon>
        <taxon>Actinomycetes</taxon>
        <taxon>Micromonosporales</taxon>
        <taxon>Micromonosporaceae</taxon>
        <taxon>Actinoplanes</taxon>
    </lineage>
</organism>
<gene>
    <name evidence="3" type="ORF">BJ971_004377</name>
</gene>
<sequence length="627" mass="65910">MFVDKPARRRIIAVGAAGLLAAPALGGAAAAAEEPQTVPVYAVVQEGLTAGQGAELAKAFGVPNALQGNGYFAYVDAAAYGRVPLTAAGRATKDESGRAVQAQAIDRAALEKISPVADEEALRRGGQLIELAGLSPDLKARPQVTHTELTLTDAENGRPQVHPLDTVVSYQLDLAGLPVSGQGAKLRLTVGPDGTVTQLAHALRAVERRGEVKVIGEQAALDACAKLYGQDVKQEAPTLGYQFPELSATDADGKGKVSTIAPQYTCNPVGGAGAQAHRLVPAVEGAAPGGKLGATRAGDTVTASVSVEGGTAPYTYRWSSSTTVLPTDGSDGESISYKRSPRGREDDGAERLSVEVTDADGIAATAHVDLPGDGDATAEFQPGGGGFGALAIGPNDVGIEQTIDEWQCAQDSGNGFRSVMASHGVGTQFDWRGASAWEKDFKDPSLGGIDSSYVDDVDATWYTGHGWPGGFTFKGNNSDTQITPSDARWGNRDLEWLQLESCQVLRDTNGHHDYFGRWRQAFAGLHIMNGFDTNAYCVGGGTGATFASYLFPKKFLWWELRPAYRVQNAWAAMAIDREPSGVKYRSTGLVRPDGTTNIGDFFWGQGPTGPDIPLTPNTGQWSISGTV</sequence>
<comment type="caution">
    <text evidence="3">The sequence shown here is derived from an EMBL/GenBank/DDBJ whole genome shotgun (WGS) entry which is preliminary data.</text>
</comment>
<dbReference type="Pfam" id="PF19872">
    <property type="entry name" value="DUF6345"/>
    <property type="match status" value="1"/>
</dbReference>
<dbReference type="InterPro" id="IPR045926">
    <property type="entry name" value="DUF6345"/>
</dbReference>
<accession>A0A7W7MR30</accession>
<keyword evidence="2" id="KW-0732">Signal</keyword>
<evidence type="ECO:0000313" key="3">
    <source>
        <dbReference type="EMBL" id="MBB4763821.1"/>
    </source>
</evidence>
<dbReference type="AlphaFoldDB" id="A0A7W7MR30"/>
<dbReference type="RefSeq" id="WP_184995077.1">
    <property type="nucleotide sequence ID" value="NZ_BOMK01000041.1"/>
</dbReference>
<feature type="signal peptide" evidence="2">
    <location>
        <begin position="1"/>
        <end position="31"/>
    </location>
</feature>
<evidence type="ECO:0000313" key="4">
    <source>
        <dbReference type="Proteomes" id="UP000578112"/>
    </source>
</evidence>
<dbReference type="Proteomes" id="UP000578112">
    <property type="component" value="Unassembled WGS sequence"/>
</dbReference>
<reference evidence="3 4" key="1">
    <citation type="submission" date="2020-08" db="EMBL/GenBank/DDBJ databases">
        <title>Sequencing the genomes of 1000 actinobacteria strains.</title>
        <authorList>
            <person name="Klenk H.-P."/>
        </authorList>
    </citation>
    <scope>NUCLEOTIDE SEQUENCE [LARGE SCALE GENOMIC DNA]</scope>
    <source>
        <strain evidence="3 4">DSM 43149</strain>
    </source>
</reference>
<keyword evidence="4" id="KW-1185">Reference proteome</keyword>
<dbReference type="EMBL" id="JACHNH010000001">
    <property type="protein sequence ID" value="MBB4763821.1"/>
    <property type="molecule type" value="Genomic_DNA"/>
</dbReference>
<name>A0A7W7MR30_9ACTN</name>
<evidence type="ECO:0000256" key="2">
    <source>
        <dbReference type="SAM" id="SignalP"/>
    </source>
</evidence>
<feature type="chain" id="PRO_5031167953" evidence="2">
    <location>
        <begin position="32"/>
        <end position="627"/>
    </location>
</feature>
<evidence type="ECO:0000256" key="1">
    <source>
        <dbReference type="SAM" id="MobiDB-lite"/>
    </source>
</evidence>